<sequence>MNPRVGKHTALASEHKEQCYALFHSCLSGERQPLTDKYKTDQGNLGKILDPEYQLTWAFSERQPLTDKYKTDQGNLGKILDPEYQLVNPGGVELLLHTLCNARLVLNNRAYGNLVHTRRF</sequence>
<dbReference type="AlphaFoldDB" id="A0A074ZV65"/>
<dbReference type="RefSeq" id="XP_009166553.1">
    <property type="nucleotide sequence ID" value="XM_009168289.1"/>
</dbReference>
<proteinExistence type="predicted"/>
<protein>
    <submittedName>
        <fullName evidence="1">Uncharacterized protein</fullName>
    </submittedName>
</protein>
<evidence type="ECO:0000313" key="2">
    <source>
        <dbReference type="Proteomes" id="UP000054324"/>
    </source>
</evidence>
<dbReference type="CTD" id="20317929"/>
<evidence type="ECO:0000313" key="1">
    <source>
        <dbReference type="EMBL" id="KER29727.1"/>
    </source>
</evidence>
<organism evidence="1 2">
    <name type="scientific">Opisthorchis viverrini</name>
    <name type="common">Southeast Asian liver fluke</name>
    <dbReference type="NCBI Taxonomy" id="6198"/>
    <lineage>
        <taxon>Eukaryota</taxon>
        <taxon>Metazoa</taxon>
        <taxon>Spiralia</taxon>
        <taxon>Lophotrochozoa</taxon>
        <taxon>Platyhelminthes</taxon>
        <taxon>Trematoda</taxon>
        <taxon>Digenea</taxon>
        <taxon>Opisthorchiida</taxon>
        <taxon>Opisthorchiata</taxon>
        <taxon>Opisthorchiidae</taxon>
        <taxon>Opisthorchis</taxon>
    </lineage>
</organism>
<dbReference type="EMBL" id="KL596673">
    <property type="protein sequence ID" value="KER29727.1"/>
    <property type="molecule type" value="Genomic_DNA"/>
</dbReference>
<gene>
    <name evidence="1" type="ORF">T265_03742</name>
</gene>
<dbReference type="OrthoDB" id="6274754at2759"/>
<dbReference type="GeneID" id="20317929"/>
<dbReference type="KEGG" id="ovi:T265_03742"/>
<dbReference type="Proteomes" id="UP000054324">
    <property type="component" value="Unassembled WGS sequence"/>
</dbReference>
<keyword evidence="2" id="KW-1185">Reference proteome</keyword>
<accession>A0A074ZV65</accession>
<reference evidence="1 2" key="1">
    <citation type="submission" date="2013-11" db="EMBL/GenBank/DDBJ databases">
        <title>Opisthorchis viverrini - life in the bile duct.</title>
        <authorList>
            <person name="Young N.D."/>
            <person name="Nagarajan N."/>
            <person name="Lin S.J."/>
            <person name="Korhonen P.K."/>
            <person name="Jex A.R."/>
            <person name="Hall R.S."/>
            <person name="Safavi-Hemami H."/>
            <person name="Kaewkong W."/>
            <person name="Bertrand D."/>
            <person name="Gao S."/>
            <person name="Seet Q."/>
            <person name="Wongkham S."/>
            <person name="Teh B.T."/>
            <person name="Wongkham C."/>
            <person name="Intapan P.M."/>
            <person name="Maleewong W."/>
            <person name="Yang X."/>
            <person name="Hu M."/>
            <person name="Wang Z."/>
            <person name="Hofmann A."/>
            <person name="Sternberg P.W."/>
            <person name="Tan P."/>
            <person name="Wang J."/>
            <person name="Gasser R.B."/>
        </authorList>
    </citation>
    <scope>NUCLEOTIDE SEQUENCE [LARGE SCALE GENOMIC DNA]</scope>
</reference>
<name>A0A074ZV65_OPIVI</name>